<dbReference type="AlphaFoldDB" id="A0A1F2P641"/>
<dbReference type="Proteomes" id="UP000185779">
    <property type="component" value="Unassembled WGS sequence"/>
</dbReference>
<reference evidence="1" key="1">
    <citation type="submission" date="2016-05" db="EMBL/GenBank/DDBJ databases">
        <title>Microbial consortia oxidize butane by reversing methanogenesis.</title>
        <authorList>
            <person name="Laso-Perez R."/>
            <person name="Richter M."/>
            <person name="Wegener G."/>
            <person name="Musat F."/>
        </authorList>
    </citation>
    <scope>NUCLEOTIDE SEQUENCE [LARGE SCALE GENOMIC DNA]</scope>
    <source>
        <strain evidence="1">BOX1</strain>
    </source>
</reference>
<protein>
    <submittedName>
        <fullName evidence="1">Uncharacterized protein</fullName>
    </submittedName>
</protein>
<dbReference type="STRING" id="1839936.SBU_000625"/>
<comment type="caution">
    <text evidence="1">The sequence shown here is derived from an EMBL/GenBank/DDBJ whole genome shotgun (WGS) entry which is preliminary data.</text>
</comment>
<gene>
    <name evidence="1" type="ORF">SBU_000625</name>
</gene>
<proteinExistence type="predicted"/>
<name>A0A1F2P641_9EURY</name>
<dbReference type="EMBL" id="LYOR01000002">
    <property type="protein sequence ID" value="OFV66658.1"/>
    <property type="molecule type" value="Genomic_DNA"/>
</dbReference>
<keyword evidence="2" id="KW-1185">Reference proteome</keyword>
<organism evidence="1 2">
    <name type="scientific">Candidatus Syntropharchaeum butanivorans</name>
    <dbReference type="NCBI Taxonomy" id="1839936"/>
    <lineage>
        <taxon>Archaea</taxon>
        <taxon>Methanobacteriati</taxon>
        <taxon>Methanobacteriota</taxon>
        <taxon>Stenosarchaea group</taxon>
        <taxon>Methanomicrobia</taxon>
        <taxon>Methanosarcinales</taxon>
        <taxon>ANME-2 cluster</taxon>
        <taxon>Candidatus Syntropharchaeum</taxon>
    </lineage>
</organism>
<evidence type="ECO:0000313" key="1">
    <source>
        <dbReference type="EMBL" id="OFV66658.1"/>
    </source>
</evidence>
<evidence type="ECO:0000313" key="2">
    <source>
        <dbReference type="Proteomes" id="UP000185779"/>
    </source>
</evidence>
<accession>A0A1F2P641</accession>
<sequence length="135" mass="15372">MRLIESGSARFSIEVDGSEEISLSILRGEIRVYLWDLQFTRLLLKLGILLRPGIIRSERDTRDIGLLEGLKMLKSIAKELAASNQTVTVIYRDKEILKVGKCAKPLIMGLILKHVEVIDKMKTMKLLATLFFRDD</sequence>